<dbReference type="RefSeq" id="WP_191283902.1">
    <property type="nucleotide sequence ID" value="NZ_BNAI01000006.1"/>
</dbReference>
<proteinExistence type="predicted"/>
<sequence>MAEFDGLDSRLRDAFAKAAEQGDSTGVADAIRSRIAAGDPGTSVAGGTAPGWGGGVFGWLPWLGLVVLAGIGGSALGASGVIASETREVVAGYTAVLDDSAPAASCPGGPVIGELFAGDRVLAVARSDDSAYLGVRDPNDFARTLWFDRAVVVIDAGQADVDSLPVEACPVVTVEVVAPTPEPTIGPIPIPVPGPAPVPGPSDTTAPKINTATGTPNPLYNLNPLLLRVTAGDGVGVVGVNVSWSGQFTGSSEMSLVKSEWRYTFTPPDPNSGDIHFTFRARDAAGNVSAPVTITIDHQYFG</sequence>
<dbReference type="Gene3D" id="2.60.40.10">
    <property type="entry name" value="Immunoglobulins"/>
    <property type="match status" value="1"/>
</dbReference>
<dbReference type="EMBL" id="BNAI01000006">
    <property type="protein sequence ID" value="GHF23103.1"/>
    <property type="molecule type" value="Genomic_DNA"/>
</dbReference>
<reference evidence="1" key="1">
    <citation type="journal article" date="2014" name="Int. J. Syst. Evol. Microbiol.">
        <title>Complete genome sequence of Corynebacterium casei LMG S-19264T (=DSM 44701T), isolated from a smear-ripened cheese.</title>
        <authorList>
            <consortium name="US DOE Joint Genome Institute (JGI-PGF)"/>
            <person name="Walter F."/>
            <person name="Albersmeier A."/>
            <person name="Kalinowski J."/>
            <person name="Ruckert C."/>
        </authorList>
    </citation>
    <scope>NUCLEOTIDE SEQUENCE</scope>
    <source>
        <strain evidence="1">CGMCC 1.16548</strain>
    </source>
</reference>
<gene>
    <name evidence="1" type="ORF">GCM10011600_25390</name>
</gene>
<reference evidence="1" key="2">
    <citation type="submission" date="2020-09" db="EMBL/GenBank/DDBJ databases">
        <authorList>
            <person name="Sun Q."/>
            <person name="Zhou Y."/>
        </authorList>
    </citation>
    <scope>NUCLEOTIDE SEQUENCE</scope>
    <source>
        <strain evidence="1">CGMCC 1.16548</strain>
    </source>
</reference>
<dbReference type="InterPro" id="IPR013783">
    <property type="entry name" value="Ig-like_fold"/>
</dbReference>
<keyword evidence="2" id="KW-1185">Reference proteome</keyword>
<comment type="caution">
    <text evidence="1">The sequence shown here is derived from an EMBL/GenBank/DDBJ whole genome shotgun (WGS) entry which is preliminary data.</text>
</comment>
<evidence type="ECO:0000313" key="2">
    <source>
        <dbReference type="Proteomes" id="UP000617531"/>
    </source>
</evidence>
<dbReference type="GO" id="GO:0005975">
    <property type="term" value="P:carbohydrate metabolic process"/>
    <property type="evidence" value="ECO:0007669"/>
    <property type="project" value="UniProtKB-ARBA"/>
</dbReference>
<accession>A0A8J3GSL5</accession>
<evidence type="ECO:0008006" key="3">
    <source>
        <dbReference type="Google" id="ProtNLM"/>
    </source>
</evidence>
<evidence type="ECO:0000313" key="1">
    <source>
        <dbReference type="EMBL" id="GHF23103.1"/>
    </source>
</evidence>
<dbReference type="Proteomes" id="UP000617531">
    <property type="component" value="Unassembled WGS sequence"/>
</dbReference>
<dbReference type="AlphaFoldDB" id="A0A8J3GSL5"/>
<protein>
    <recommendedName>
        <fullName evidence="3">Ig-like domain-containing protein</fullName>
    </recommendedName>
</protein>
<organism evidence="1 2">
    <name type="scientific">Pseudolysinimonas yzui</name>
    <dbReference type="NCBI Taxonomy" id="2708254"/>
    <lineage>
        <taxon>Bacteria</taxon>
        <taxon>Bacillati</taxon>
        <taxon>Actinomycetota</taxon>
        <taxon>Actinomycetes</taxon>
        <taxon>Micrococcales</taxon>
        <taxon>Microbacteriaceae</taxon>
        <taxon>Pseudolysinimonas</taxon>
    </lineage>
</organism>
<name>A0A8J3GSL5_9MICO</name>